<dbReference type="Gene3D" id="3.40.50.150">
    <property type="entry name" value="Vaccinia Virus protein VP39"/>
    <property type="match status" value="1"/>
</dbReference>
<evidence type="ECO:0008006" key="3">
    <source>
        <dbReference type="Google" id="ProtNLM"/>
    </source>
</evidence>
<evidence type="ECO:0000313" key="2">
    <source>
        <dbReference type="Proteomes" id="UP000005952"/>
    </source>
</evidence>
<dbReference type="KEGG" id="hdt:HYPDE_31733"/>
<dbReference type="AlphaFoldDB" id="N0BC01"/>
<dbReference type="RefSeq" id="WP_015598052.1">
    <property type="nucleotide sequence ID" value="NC_021172.1"/>
</dbReference>
<dbReference type="STRING" id="670307.HYPDE_31733"/>
<name>N0BC01_9HYPH</name>
<proteinExistence type="predicted"/>
<dbReference type="SUPFAM" id="SSF53335">
    <property type="entry name" value="S-adenosyl-L-methionine-dependent methyltransferases"/>
    <property type="match status" value="1"/>
</dbReference>
<evidence type="ECO:0000313" key="1">
    <source>
        <dbReference type="EMBL" id="AGK58021.1"/>
    </source>
</evidence>
<reference evidence="1 2" key="1">
    <citation type="journal article" date="2013" name="Genome Announc.">
        <title>Genome sequences for three denitrifying bacterial strains isolated from a uranium- and nitrate-contaminated subsurface environment.</title>
        <authorList>
            <person name="Venkatramanan R."/>
            <person name="Prakash O."/>
            <person name="Woyke T."/>
            <person name="Chain P."/>
            <person name="Goodwin L.A."/>
            <person name="Watson D."/>
            <person name="Brooks S."/>
            <person name="Kostka J.E."/>
            <person name="Green S.J."/>
        </authorList>
    </citation>
    <scope>NUCLEOTIDE SEQUENCE [LARGE SCALE GENOMIC DNA]</scope>
    <source>
        <strain evidence="1 2">1NES1</strain>
    </source>
</reference>
<dbReference type="eggNOG" id="COG1352">
    <property type="taxonomic scope" value="Bacteria"/>
</dbReference>
<dbReference type="Proteomes" id="UP000005952">
    <property type="component" value="Chromosome"/>
</dbReference>
<organism evidence="1 2">
    <name type="scientific">Hyphomicrobium denitrificans 1NES1</name>
    <dbReference type="NCBI Taxonomy" id="670307"/>
    <lineage>
        <taxon>Bacteria</taxon>
        <taxon>Pseudomonadati</taxon>
        <taxon>Pseudomonadota</taxon>
        <taxon>Alphaproteobacteria</taxon>
        <taxon>Hyphomicrobiales</taxon>
        <taxon>Hyphomicrobiaceae</taxon>
        <taxon>Hyphomicrobium</taxon>
    </lineage>
</organism>
<dbReference type="InterPro" id="IPR029063">
    <property type="entry name" value="SAM-dependent_MTases_sf"/>
</dbReference>
<dbReference type="EMBL" id="CP005587">
    <property type="protein sequence ID" value="AGK58021.1"/>
    <property type="molecule type" value="Genomic_DNA"/>
</dbReference>
<protein>
    <recommendedName>
        <fullName evidence="3">Methyltransferase domain-containing protein</fullName>
    </recommendedName>
</protein>
<gene>
    <name evidence="1" type="ORF">HYPDE_31733</name>
</gene>
<sequence length="267" mass="29930">MAQRETATEYNRYPEVFRIVQAYARANFGDRHLRILSFGCSHGLEIATLKAYFPCAAIFGCDVNEPALATAARMNATIFRSSSEAISAFGPFDIIFAMSVLCRFTLSKKATTIQSIFPFTEFESHVAALNKNLLDGGLLCIFNSNYFFSQSEAFSHYAPVRSGLIGNNGFVDKWLSDGRRVSSAIKLETGREHEIQYAPDFLTDDDFCDVIFQKGARSPVDVFWGEKPEGDILFVRDIGPDLRESLSRRRIASNLKEQIVTECPSLR</sequence>
<dbReference type="HOGENOM" id="CLU_1041208_0_0_5"/>
<dbReference type="OrthoDB" id="2573908at2"/>
<accession>N0BC01</accession>
<keyword evidence="2" id="KW-1185">Reference proteome</keyword>